<proteinExistence type="predicted"/>
<dbReference type="Proteomes" id="UP000494269">
    <property type="component" value="Unassembled WGS sequence"/>
</dbReference>
<evidence type="ECO:0000256" key="1">
    <source>
        <dbReference type="SAM" id="Phobius"/>
    </source>
</evidence>
<gene>
    <name evidence="2" type="ORF">LMG3441_05867</name>
</gene>
<dbReference type="AlphaFoldDB" id="A0A6S7B006"/>
<feature type="transmembrane region" description="Helical" evidence="1">
    <location>
        <begin position="6"/>
        <end position="27"/>
    </location>
</feature>
<organism evidence="2 3">
    <name type="scientific">Achromobacter kerstersii</name>
    <dbReference type="NCBI Taxonomy" id="1353890"/>
    <lineage>
        <taxon>Bacteria</taxon>
        <taxon>Pseudomonadati</taxon>
        <taxon>Pseudomonadota</taxon>
        <taxon>Betaproteobacteria</taxon>
        <taxon>Burkholderiales</taxon>
        <taxon>Alcaligenaceae</taxon>
        <taxon>Achromobacter</taxon>
    </lineage>
</organism>
<evidence type="ECO:0000313" key="3">
    <source>
        <dbReference type="Proteomes" id="UP000494269"/>
    </source>
</evidence>
<dbReference type="RefSeq" id="WP_156336903.1">
    <property type="nucleotide sequence ID" value="NZ_CADIJQ010000016.1"/>
</dbReference>
<keyword evidence="1" id="KW-1133">Transmembrane helix</keyword>
<reference evidence="2 3" key="1">
    <citation type="submission" date="2020-04" db="EMBL/GenBank/DDBJ databases">
        <authorList>
            <person name="De Canck E."/>
        </authorList>
    </citation>
    <scope>NUCLEOTIDE SEQUENCE [LARGE SCALE GENOMIC DNA]</scope>
    <source>
        <strain evidence="2 3">LMG 3441</strain>
    </source>
</reference>
<protein>
    <submittedName>
        <fullName evidence="2">Uncharacterized protein</fullName>
    </submittedName>
</protein>
<keyword evidence="3" id="KW-1185">Reference proteome</keyword>
<name>A0A6S7B006_9BURK</name>
<sequence length="48" mass="5573">MVFGTLVMVGLCAALIVFGLYVGTNIIKADRKARLQELRRRRQWRRPV</sequence>
<evidence type="ECO:0000313" key="2">
    <source>
        <dbReference type="EMBL" id="CAB3742619.1"/>
    </source>
</evidence>
<dbReference type="EMBL" id="CADIJQ010000016">
    <property type="protein sequence ID" value="CAB3742619.1"/>
    <property type="molecule type" value="Genomic_DNA"/>
</dbReference>
<keyword evidence="1" id="KW-0472">Membrane</keyword>
<keyword evidence="1" id="KW-0812">Transmembrane</keyword>
<accession>A0A6S7B006</accession>